<dbReference type="SUPFAM" id="SSF52374">
    <property type="entry name" value="Nucleotidylyl transferase"/>
    <property type="match status" value="1"/>
</dbReference>
<evidence type="ECO:0000256" key="9">
    <source>
        <dbReference type="ARBA" id="ARBA00030865"/>
    </source>
</evidence>
<evidence type="ECO:0000259" key="13">
    <source>
        <dbReference type="Pfam" id="PF00749"/>
    </source>
</evidence>
<dbReference type="InterPro" id="IPR033910">
    <property type="entry name" value="GluRS_core"/>
</dbReference>
<feature type="region of interest" description="Disordered" evidence="12">
    <location>
        <begin position="77"/>
        <end position="99"/>
    </location>
</feature>
<evidence type="ECO:0000256" key="8">
    <source>
        <dbReference type="ARBA" id="ARBA00023146"/>
    </source>
</evidence>
<dbReference type="PANTHER" id="PTHR43311:SF2">
    <property type="entry name" value="GLUTAMATE--TRNA LIGASE, MITOCHONDRIAL-RELATED"/>
    <property type="match status" value="1"/>
</dbReference>
<dbReference type="GO" id="GO:0005524">
    <property type="term" value="F:ATP binding"/>
    <property type="evidence" value="ECO:0007669"/>
    <property type="project" value="UniProtKB-KW"/>
</dbReference>
<evidence type="ECO:0000256" key="5">
    <source>
        <dbReference type="ARBA" id="ARBA00022741"/>
    </source>
</evidence>
<dbReference type="OrthoDB" id="428822at2759"/>
<comment type="caution">
    <text evidence="14">The sequence shown here is derived from an EMBL/GenBank/DDBJ whole genome shotgun (WGS) entry which is preliminary data.</text>
</comment>
<gene>
    <name evidence="14" type="ORF">B0J13DRAFT_502510</name>
</gene>
<evidence type="ECO:0000313" key="14">
    <source>
        <dbReference type="EMBL" id="KAH7144457.1"/>
    </source>
</evidence>
<dbReference type="InterPro" id="IPR049940">
    <property type="entry name" value="GluQ/Sye"/>
</dbReference>
<proteinExistence type="inferred from homology"/>
<dbReference type="Gene3D" id="3.40.50.620">
    <property type="entry name" value="HUPs"/>
    <property type="match status" value="1"/>
</dbReference>
<feature type="domain" description="Glutamyl/glutaminyl-tRNA synthetase class Ib catalytic" evidence="13">
    <location>
        <begin position="133"/>
        <end position="417"/>
    </location>
</feature>
<evidence type="ECO:0000256" key="11">
    <source>
        <dbReference type="RuleBase" id="RU363037"/>
    </source>
</evidence>
<evidence type="ECO:0000256" key="7">
    <source>
        <dbReference type="ARBA" id="ARBA00022917"/>
    </source>
</evidence>
<dbReference type="Proteomes" id="UP000717696">
    <property type="component" value="Unassembled WGS sequence"/>
</dbReference>
<dbReference type="InterPro" id="IPR000924">
    <property type="entry name" value="Glu/Gln-tRNA-synth"/>
</dbReference>
<evidence type="ECO:0000256" key="12">
    <source>
        <dbReference type="SAM" id="MobiDB-lite"/>
    </source>
</evidence>
<dbReference type="PRINTS" id="PR00987">
    <property type="entry name" value="TRNASYNTHGLU"/>
</dbReference>
<dbReference type="AlphaFoldDB" id="A0A9P9EQH3"/>
<dbReference type="GO" id="GO:0006424">
    <property type="term" value="P:glutamyl-tRNA aminoacylation"/>
    <property type="evidence" value="ECO:0007669"/>
    <property type="project" value="InterPro"/>
</dbReference>
<keyword evidence="6 11" id="KW-0067">ATP-binding</keyword>
<keyword evidence="4 11" id="KW-0436">Ligase</keyword>
<reference evidence="14" key="1">
    <citation type="journal article" date="2021" name="Nat. Commun.">
        <title>Genetic determinants of endophytism in the Arabidopsis root mycobiome.</title>
        <authorList>
            <person name="Mesny F."/>
            <person name="Miyauchi S."/>
            <person name="Thiergart T."/>
            <person name="Pickel B."/>
            <person name="Atanasova L."/>
            <person name="Karlsson M."/>
            <person name="Huettel B."/>
            <person name="Barry K.W."/>
            <person name="Haridas S."/>
            <person name="Chen C."/>
            <person name="Bauer D."/>
            <person name="Andreopoulos W."/>
            <person name="Pangilinan J."/>
            <person name="LaButti K."/>
            <person name="Riley R."/>
            <person name="Lipzen A."/>
            <person name="Clum A."/>
            <person name="Drula E."/>
            <person name="Henrissat B."/>
            <person name="Kohler A."/>
            <person name="Grigoriev I.V."/>
            <person name="Martin F.M."/>
            <person name="Hacquard S."/>
        </authorList>
    </citation>
    <scope>NUCLEOTIDE SEQUENCE</scope>
    <source>
        <strain evidence="14">MPI-CAGE-AT-0021</strain>
    </source>
</reference>
<sequence>MIPLSARSPRLLKQLQLNQLLPSCRPSIIYARRTFAVSNSQRRGASNGVNDRDSIVDVPLKDLSKPPKLEIFGKKIHKQSGKPEENVETQGKTRPMSRLAALKKRNKTSGDEPQDSAETPQRYILGYPADKPIRTRFAPSPTGYLHLGSLRTALFNNLVSKATKGGQFIIRIEDTDQNRLVPDAEERIFKDLEWAGLSWDEGPDKQGPYGPYRQSERLDIYREHTKTLLDNGSAYRCFCTADHLEAQKRALHDAGKPTAYPGTCRSLSRADSDSRAVAGDPHVVRLDSGRFGAPKFRDAIYGPFQKKEPEEDFVLMKTDGYPTYHLANVVDDHLMQITHVIRGEEWLISTPKHLALYEAFGWEPPTFSHLGLLVNNDGSKLSKRHDSVNLSTYRDQKIFPLALQAWLANLGASFKRGHDTPRFLDDVAEALTFKFTRGGIKLNPQKLDHFQWEYRNLLLKTPLDQHTPLEQSLIRANLLGPLISEVQSITNDAAAPPIIPRGTSVPWPHPLTLVPAMLSSESSQHAYALDILTYETTRYKSAADIARILPYFFWGPPPTAYRAALAAAPIRRVLFDAIDKAVHESRSWDTALDQLLEGIPVDDATAVHSLLRLVAIGSPDAAGKTSRILFAVLGQEEWRIRTSLVRSLLDKLEQGGPELRQQWLNEAPDSVVREN</sequence>
<dbReference type="InterPro" id="IPR004527">
    <property type="entry name" value="Glu-tRNA-ligase_bac/mito"/>
</dbReference>
<comment type="similarity">
    <text evidence="2">Belongs to the class-I aminoacyl-tRNA synthetase family. Glutamate--tRNA ligase type 1 subfamily.</text>
</comment>
<evidence type="ECO:0000256" key="3">
    <source>
        <dbReference type="ARBA" id="ARBA00012835"/>
    </source>
</evidence>
<dbReference type="NCBIfam" id="TIGR00464">
    <property type="entry name" value="gltX_bact"/>
    <property type="match status" value="1"/>
</dbReference>
<evidence type="ECO:0000256" key="10">
    <source>
        <dbReference type="ARBA" id="ARBA00072917"/>
    </source>
</evidence>
<evidence type="ECO:0000313" key="15">
    <source>
        <dbReference type="Proteomes" id="UP000717696"/>
    </source>
</evidence>
<protein>
    <recommendedName>
        <fullName evidence="10">Glutamate--tRNA ligase, mitochondrial</fullName>
        <ecNumber evidence="3">6.1.1.17</ecNumber>
    </recommendedName>
    <alternativeName>
        <fullName evidence="9">Glutamyl-tRNA synthetase</fullName>
    </alternativeName>
</protein>
<keyword evidence="15" id="KW-1185">Reference proteome</keyword>
<organism evidence="14 15">
    <name type="scientific">Dactylonectria estremocensis</name>
    <dbReference type="NCBI Taxonomy" id="1079267"/>
    <lineage>
        <taxon>Eukaryota</taxon>
        <taxon>Fungi</taxon>
        <taxon>Dikarya</taxon>
        <taxon>Ascomycota</taxon>
        <taxon>Pezizomycotina</taxon>
        <taxon>Sordariomycetes</taxon>
        <taxon>Hypocreomycetidae</taxon>
        <taxon>Hypocreales</taxon>
        <taxon>Nectriaceae</taxon>
        <taxon>Dactylonectria</taxon>
    </lineage>
</organism>
<evidence type="ECO:0000256" key="4">
    <source>
        <dbReference type="ARBA" id="ARBA00022598"/>
    </source>
</evidence>
<dbReference type="GO" id="GO:0008270">
    <property type="term" value="F:zinc ion binding"/>
    <property type="evidence" value="ECO:0007669"/>
    <property type="project" value="InterPro"/>
</dbReference>
<accession>A0A9P9EQH3</accession>
<evidence type="ECO:0000256" key="1">
    <source>
        <dbReference type="ARBA" id="ARBA00004173"/>
    </source>
</evidence>
<keyword evidence="7 11" id="KW-0648">Protein biosynthesis</keyword>
<keyword evidence="5 11" id="KW-0547">Nucleotide-binding</keyword>
<name>A0A9P9EQH3_9HYPO</name>
<dbReference type="CDD" id="cd00808">
    <property type="entry name" value="GluRS_core"/>
    <property type="match status" value="1"/>
</dbReference>
<comment type="subcellular location">
    <subcellularLocation>
        <location evidence="1">Mitochondrion</location>
    </subcellularLocation>
</comment>
<dbReference type="Pfam" id="PF00749">
    <property type="entry name" value="tRNA-synt_1c"/>
    <property type="match status" value="1"/>
</dbReference>
<dbReference type="EC" id="6.1.1.17" evidence="3"/>
<dbReference type="InterPro" id="IPR020058">
    <property type="entry name" value="Glu/Gln-tRNA-synth_Ib_cat-dom"/>
</dbReference>
<dbReference type="HAMAP" id="MF_00022">
    <property type="entry name" value="Glu_tRNA_synth_type1"/>
    <property type="match status" value="1"/>
</dbReference>
<dbReference type="GO" id="GO:0005739">
    <property type="term" value="C:mitochondrion"/>
    <property type="evidence" value="ECO:0007669"/>
    <property type="project" value="UniProtKB-SubCell"/>
</dbReference>
<keyword evidence="8 11" id="KW-0030">Aminoacyl-tRNA synthetase</keyword>
<dbReference type="EMBL" id="JAGMUU010000010">
    <property type="protein sequence ID" value="KAH7144457.1"/>
    <property type="molecule type" value="Genomic_DNA"/>
</dbReference>
<dbReference type="PANTHER" id="PTHR43311">
    <property type="entry name" value="GLUTAMATE--TRNA LIGASE"/>
    <property type="match status" value="1"/>
</dbReference>
<dbReference type="GO" id="GO:0004818">
    <property type="term" value="F:glutamate-tRNA ligase activity"/>
    <property type="evidence" value="ECO:0007669"/>
    <property type="project" value="UniProtKB-EC"/>
</dbReference>
<dbReference type="FunFam" id="3.40.50.620:FF:000045">
    <property type="entry name" value="Glutamate--tRNA ligase, mitochondrial"/>
    <property type="match status" value="1"/>
</dbReference>
<dbReference type="InterPro" id="IPR014729">
    <property type="entry name" value="Rossmann-like_a/b/a_fold"/>
</dbReference>
<evidence type="ECO:0000256" key="6">
    <source>
        <dbReference type="ARBA" id="ARBA00022840"/>
    </source>
</evidence>
<evidence type="ECO:0000256" key="2">
    <source>
        <dbReference type="ARBA" id="ARBA00007894"/>
    </source>
</evidence>